<gene>
    <name evidence="1" type="ORF">MOMUL_10070</name>
</gene>
<organism evidence="1 2">
    <name type="scientific">Moorella mulderi DSM 14980</name>
    <dbReference type="NCBI Taxonomy" id="1122241"/>
    <lineage>
        <taxon>Bacteria</taxon>
        <taxon>Bacillati</taxon>
        <taxon>Bacillota</taxon>
        <taxon>Clostridia</taxon>
        <taxon>Neomoorellales</taxon>
        <taxon>Neomoorellaceae</taxon>
        <taxon>Neomoorella</taxon>
    </lineage>
</organism>
<reference evidence="1 2" key="1">
    <citation type="submission" date="2016-02" db="EMBL/GenBank/DDBJ databases">
        <title>Genome sequence of Moorella mulderi DSM 14980.</title>
        <authorList>
            <person name="Poehlein A."/>
            <person name="Daniel R."/>
        </authorList>
    </citation>
    <scope>NUCLEOTIDE SEQUENCE [LARGE SCALE GENOMIC DNA]</scope>
    <source>
        <strain evidence="1 2">DSM 14980</strain>
    </source>
</reference>
<proteinExistence type="predicted"/>
<dbReference type="EMBL" id="LTBC01000002">
    <property type="protein sequence ID" value="KYH33225.1"/>
    <property type="molecule type" value="Genomic_DNA"/>
</dbReference>
<evidence type="ECO:0000313" key="1">
    <source>
        <dbReference type="EMBL" id="KYH33225.1"/>
    </source>
</evidence>
<name>A0A151AZY3_9FIRM</name>
<keyword evidence="2" id="KW-1185">Reference proteome</keyword>
<dbReference type="Proteomes" id="UP000075670">
    <property type="component" value="Unassembled WGS sequence"/>
</dbReference>
<dbReference type="OrthoDB" id="9816361at2"/>
<evidence type="ECO:0000313" key="2">
    <source>
        <dbReference type="Proteomes" id="UP000075670"/>
    </source>
</evidence>
<evidence type="ECO:0008006" key="3">
    <source>
        <dbReference type="Google" id="ProtNLM"/>
    </source>
</evidence>
<comment type="caution">
    <text evidence="1">The sequence shown here is derived from an EMBL/GenBank/DDBJ whole genome shotgun (WGS) entry which is preliminary data.</text>
</comment>
<accession>A0A151AZY3</accession>
<dbReference type="PATRIC" id="fig|1122241.3.peg.1056"/>
<dbReference type="RefSeq" id="WP_153018245.1">
    <property type="nucleotide sequence ID" value="NZ_LTBC01000002.1"/>
</dbReference>
<sequence length="54" mass="5942">MVTSCSQKCPRCGYPVSDPRQVRCPRCRTLLAGTCQGHCQGCFLKGRPAKKKVT</sequence>
<dbReference type="AlphaFoldDB" id="A0A151AZY3"/>
<protein>
    <recommendedName>
        <fullName evidence="3">Double zinc ribbon</fullName>
    </recommendedName>
</protein>